<dbReference type="PANTHER" id="PTHR10948:SF23">
    <property type="entry name" value="TRANSPOSASE INSI FOR INSERTION SEQUENCE ELEMENT IS30A-RELATED"/>
    <property type="match status" value="1"/>
</dbReference>
<evidence type="ECO:0000259" key="2">
    <source>
        <dbReference type="SMART" id="SM00347"/>
    </source>
</evidence>
<name>A0ABS8BF95_9ACTN</name>
<dbReference type="RefSeq" id="WP_226730428.1">
    <property type="nucleotide sequence ID" value="NZ_JAJAUY010000186.1"/>
</dbReference>
<dbReference type="InterPro" id="IPR000835">
    <property type="entry name" value="HTH_MarR-typ"/>
</dbReference>
<accession>A0ABS8BF95</accession>
<proteinExistence type="predicted"/>
<dbReference type="Proteomes" id="UP001199054">
    <property type="component" value="Unassembled WGS sequence"/>
</dbReference>
<evidence type="ECO:0000256" key="1">
    <source>
        <dbReference type="SAM" id="MobiDB-lite"/>
    </source>
</evidence>
<dbReference type="InterPro" id="IPR036388">
    <property type="entry name" value="WH-like_DNA-bd_sf"/>
</dbReference>
<evidence type="ECO:0000313" key="4">
    <source>
        <dbReference type="Proteomes" id="UP001199054"/>
    </source>
</evidence>
<reference evidence="3 4" key="1">
    <citation type="submission" date="2021-10" db="EMBL/GenBank/DDBJ databases">
        <title>Streptomyces sp. strain SMC 277, a novel streptomycete isolated from soil.</title>
        <authorList>
            <person name="Chanama M."/>
        </authorList>
    </citation>
    <scope>NUCLEOTIDE SEQUENCE [LARGE SCALE GENOMIC DNA]</scope>
    <source>
        <strain evidence="3 4">SMC 277</strain>
    </source>
</reference>
<dbReference type="SMART" id="SM00347">
    <property type="entry name" value="HTH_MARR"/>
    <property type="match status" value="1"/>
</dbReference>
<keyword evidence="4" id="KW-1185">Reference proteome</keyword>
<dbReference type="EMBL" id="JAJAUY010000186">
    <property type="protein sequence ID" value="MCB5183196.1"/>
    <property type="molecule type" value="Genomic_DNA"/>
</dbReference>
<feature type="compositionally biased region" description="Low complexity" evidence="1">
    <location>
        <begin position="70"/>
        <end position="88"/>
    </location>
</feature>
<dbReference type="InterPro" id="IPR025246">
    <property type="entry name" value="IS30-like_HTH"/>
</dbReference>
<dbReference type="PANTHER" id="PTHR10948">
    <property type="entry name" value="TRANSPOSASE"/>
    <property type="match status" value="1"/>
</dbReference>
<protein>
    <submittedName>
        <fullName evidence="3">Helix-turn-helix domain-containing protein</fullName>
    </submittedName>
</protein>
<comment type="caution">
    <text evidence="3">The sequence shown here is derived from an EMBL/GenBank/DDBJ whole genome shotgun (WGS) entry which is preliminary data.</text>
</comment>
<organism evidence="3 4">
    <name type="scientific">Streptomyces antimicrobicus</name>
    <dbReference type="NCBI Taxonomy" id="2883108"/>
    <lineage>
        <taxon>Bacteria</taxon>
        <taxon>Bacillati</taxon>
        <taxon>Actinomycetota</taxon>
        <taxon>Actinomycetes</taxon>
        <taxon>Kitasatosporales</taxon>
        <taxon>Streptomycetaceae</taxon>
        <taxon>Streptomyces</taxon>
    </lineage>
</organism>
<feature type="region of interest" description="Disordered" evidence="1">
    <location>
        <begin position="230"/>
        <end position="249"/>
    </location>
</feature>
<sequence>MPGGRLTGQDRQDIAAGLAEGLGYAEIGRRLGRPASTVMREVTRNGGPGGYRARQAQEATRARARRRKQAPPAAAPVPDAGPGRDPGAVQEFTESFTALLVQQGMPRVAAGTLACLYVADSGSLTAADLVQRLRVSPASVSNAVGFLEQQGLLRRERTPGERRERYVADEGIFVRSLTATMRMTEALAAESRRGAGILGAATPAGARFASSAELLLLVSQSLGGAIERWQRTAPRAAPPPPGGGGGADG</sequence>
<dbReference type="InterPro" id="IPR051917">
    <property type="entry name" value="Transposase-Integrase"/>
</dbReference>
<feature type="region of interest" description="Disordered" evidence="1">
    <location>
        <begin position="36"/>
        <end position="89"/>
    </location>
</feature>
<dbReference type="Gene3D" id="1.10.10.10">
    <property type="entry name" value="Winged helix-like DNA-binding domain superfamily/Winged helix DNA-binding domain"/>
    <property type="match status" value="1"/>
</dbReference>
<dbReference type="Pfam" id="PF12802">
    <property type="entry name" value="MarR_2"/>
    <property type="match status" value="1"/>
</dbReference>
<dbReference type="Pfam" id="PF13936">
    <property type="entry name" value="HTH_38"/>
    <property type="match status" value="1"/>
</dbReference>
<evidence type="ECO:0000313" key="3">
    <source>
        <dbReference type="EMBL" id="MCB5183196.1"/>
    </source>
</evidence>
<dbReference type="InterPro" id="IPR036390">
    <property type="entry name" value="WH_DNA-bd_sf"/>
</dbReference>
<dbReference type="SUPFAM" id="SSF46785">
    <property type="entry name" value="Winged helix' DNA-binding domain"/>
    <property type="match status" value="1"/>
</dbReference>
<feature type="domain" description="HTH marR-type" evidence="2">
    <location>
        <begin position="98"/>
        <end position="191"/>
    </location>
</feature>
<gene>
    <name evidence="3" type="ORF">LG632_28055</name>
</gene>